<name>A0A371Z3R2_9PROT</name>
<comment type="caution">
    <text evidence="2">The sequence shown here is derived from an EMBL/GenBank/DDBJ whole genome shotgun (WGS) entry which is preliminary data.</text>
</comment>
<keyword evidence="3" id="KW-1185">Reference proteome</keyword>
<feature type="transmembrane region" description="Helical" evidence="1">
    <location>
        <begin position="6"/>
        <end position="22"/>
    </location>
</feature>
<reference evidence="2 3" key="1">
    <citation type="submission" date="2018-08" db="EMBL/GenBank/DDBJ databases">
        <title>Komagataeibacter sp. AV 382.</title>
        <authorList>
            <person name="Skraban J."/>
            <person name="Trcek J."/>
        </authorList>
    </citation>
    <scope>NUCLEOTIDE SEQUENCE [LARGE SCALE GENOMIC DNA]</scope>
    <source>
        <strain evidence="2 3">AV 382</strain>
    </source>
</reference>
<proteinExistence type="predicted"/>
<protein>
    <submittedName>
        <fullName evidence="2">Uncharacterized protein</fullName>
    </submittedName>
</protein>
<evidence type="ECO:0000313" key="3">
    <source>
        <dbReference type="Proteomes" id="UP000262371"/>
    </source>
</evidence>
<gene>
    <name evidence="2" type="ORF">DY926_02530</name>
</gene>
<dbReference type="EMBL" id="QUWV01000021">
    <property type="protein sequence ID" value="RFD21105.1"/>
    <property type="molecule type" value="Genomic_DNA"/>
</dbReference>
<evidence type="ECO:0000256" key="1">
    <source>
        <dbReference type="SAM" id="Phobius"/>
    </source>
</evidence>
<dbReference type="OrthoDB" id="129807at2"/>
<sequence>MAGGVAIGLVVGGLVILADVLFPQKSLDRLLKPPFPVIAQPALQSDPAADMAVFHAREMALLNGFGWTDTARGIGHIPIEQAMQQIAREGISGWPADGGDGP</sequence>
<keyword evidence="1" id="KW-0812">Transmembrane</keyword>
<organism evidence="2 3">
    <name type="scientific">Komagataeibacter melaceti</name>
    <dbReference type="NCBI Taxonomy" id="2766577"/>
    <lineage>
        <taxon>Bacteria</taxon>
        <taxon>Pseudomonadati</taxon>
        <taxon>Pseudomonadota</taxon>
        <taxon>Alphaproteobacteria</taxon>
        <taxon>Acetobacterales</taxon>
        <taxon>Acetobacteraceae</taxon>
        <taxon>Komagataeibacter</taxon>
    </lineage>
</organism>
<keyword evidence="1" id="KW-1133">Transmembrane helix</keyword>
<accession>A0A371Z3R2</accession>
<dbReference type="Proteomes" id="UP000262371">
    <property type="component" value="Unassembled WGS sequence"/>
</dbReference>
<keyword evidence="1" id="KW-0472">Membrane</keyword>
<evidence type="ECO:0000313" key="2">
    <source>
        <dbReference type="EMBL" id="RFD21105.1"/>
    </source>
</evidence>
<dbReference type="AlphaFoldDB" id="A0A371Z3R2"/>